<dbReference type="InterPro" id="IPR036691">
    <property type="entry name" value="Endo/exonu/phosph_ase_sf"/>
</dbReference>
<dbReference type="SUPFAM" id="SSF56219">
    <property type="entry name" value="DNase I-like"/>
    <property type="match status" value="1"/>
</dbReference>
<reference evidence="1" key="1">
    <citation type="submission" date="2023-05" db="EMBL/GenBank/DDBJ databases">
        <authorList>
            <person name="Stuckert A."/>
        </authorList>
    </citation>
    <scope>NUCLEOTIDE SEQUENCE</scope>
</reference>
<keyword evidence="2" id="KW-1185">Reference proteome</keyword>
<evidence type="ECO:0008006" key="3">
    <source>
        <dbReference type="Google" id="ProtNLM"/>
    </source>
</evidence>
<comment type="caution">
    <text evidence="1">The sequence shown here is derived from an EMBL/GenBank/DDBJ whole genome shotgun (WGS) entry which is preliminary data.</text>
</comment>
<dbReference type="Gene3D" id="3.60.10.10">
    <property type="entry name" value="Endonuclease/exonuclease/phosphatase"/>
    <property type="match status" value="1"/>
</dbReference>
<proteinExistence type="predicted"/>
<dbReference type="EMBL" id="CATNWA010002670">
    <property type="protein sequence ID" value="CAI9543512.1"/>
    <property type="molecule type" value="Genomic_DNA"/>
</dbReference>
<organism evidence="1 2">
    <name type="scientific">Staurois parvus</name>
    <dbReference type="NCBI Taxonomy" id="386267"/>
    <lineage>
        <taxon>Eukaryota</taxon>
        <taxon>Metazoa</taxon>
        <taxon>Chordata</taxon>
        <taxon>Craniata</taxon>
        <taxon>Vertebrata</taxon>
        <taxon>Euteleostomi</taxon>
        <taxon>Amphibia</taxon>
        <taxon>Batrachia</taxon>
        <taxon>Anura</taxon>
        <taxon>Neobatrachia</taxon>
        <taxon>Ranoidea</taxon>
        <taxon>Ranidae</taxon>
        <taxon>Staurois</taxon>
    </lineage>
</organism>
<protein>
    <recommendedName>
        <fullName evidence="3">Endonuclease/exonuclease/phosphatase domain-containing protein</fullName>
    </recommendedName>
</protein>
<gene>
    <name evidence="1" type="ORF">SPARVUS_LOCUS2299962</name>
</gene>
<name>A0ABN9B7F8_9NEOB</name>
<accession>A0ABN9B7F8</accession>
<evidence type="ECO:0000313" key="2">
    <source>
        <dbReference type="Proteomes" id="UP001162483"/>
    </source>
</evidence>
<evidence type="ECO:0000313" key="1">
    <source>
        <dbReference type="EMBL" id="CAI9543512.1"/>
    </source>
</evidence>
<sequence>MRSLLWMAGLADVWRELHPTERDFTFYSNPHDSFCSRIDHIFMHAQQLPLVRRITIPSSPWSDHDPLVLLLALFGLERRPFHWRINDSLLTTLTTYQQIEFFLRTYFTENSGSVSSAVPLWEAHKATVRGHVIQLAAVRKREWEHRLLELHSLLASADARWKSSPSAAHKRSRDALAAELDLLASWEAERALRWTKHKFYSCANKPGPMLTRKLNSVGKPYKPIRL</sequence>
<dbReference type="Proteomes" id="UP001162483">
    <property type="component" value="Unassembled WGS sequence"/>
</dbReference>